<dbReference type="Gene3D" id="3.30.70.250">
    <property type="entry name" value="Malonyl-CoA ACP transacylase, ACP-binding"/>
    <property type="match status" value="1"/>
</dbReference>
<proteinExistence type="inferred from homology"/>
<dbReference type="GO" id="GO:0006633">
    <property type="term" value="P:fatty acid biosynthetic process"/>
    <property type="evidence" value="ECO:0007669"/>
    <property type="project" value="TreeGrafter"/>
</dbReference>
<evidence type="ECO:0000256" key="7">
    <source>
        <dbReference type="PIRSR" id="PIRSR000446-1"/>
    </source>
</evidence>
<dbReference type="Proteomes" id="UP000029999">
    <property type="component" value="Unassembled WGS sequence"/>
</dbReference>
<evidence type="ECO:0000256" key="2">
    <source>
        <dbReference type="ARBA" id="ARBA00018953"/>
    </source>
</evidence>
<comment type="catalytic activity">
    <reaction evidence="5 6">
        <text>holo-[ACP] + malonyl-CoA = malonyl-[ACP] + CoA</text>
        <dbReference type="Rhea" id="RHEA:41792"/>
        <dbReference type="Rhea" id="RHEA-COMP:9623"/>
        <dbReference type="Rhea" id="RHEA-COMP:9685"/>
        <dbReference type="ChEBI" id="CHEBI:57287"/>
        <dbReference type="ChEBI" id="CHEBI:57384"/>
        <dbReference type="ChEBI" id="CHEBI:64479"/>
        <dbReference type="ChEBI" id="CHEBI:78449"/>
        <dbReference type="EC" id="2.3.1.39"/>
    </reaction>
</comment>
<evidence type="ECO:0000256" key="5">
    <source>
        <dbReference type="ARBA" id="ARBA00048462"/>
    </source>
</evidence>
<organism evidence="9 10">
    <name type="scientific">Methylophaga thiooxydans</name>
    <dbReference type="NCBI Taxonomy" id="392484"/>
    <lineage>
        <taxon>Bacteria</taxon>
        <taxon>Pseudomonadati</taxon>
        <taxon>Pseudomonadota</taxon>
        <taxon>Gammaproteobacteria</taxon>
        <taxon>Thiotrichales</taxon>
        <taxon>Piscirickettsiaceae</taxon>
        <taxon>Methylophaga</taxon>
    </lineage>
</organism>
<dbReference type="InterPro" id="IPR001227">
    <property type="entry name" value="Ac_transferase_dom_sf"/>
</dbReference>
<dbReference type="STRING" id="392484.LP43_2216"/>
<evidence type="ECO:0000259" key="8">
    <source>
        <dbReference type="SMART" id="SM00827"/>
    </source>
</evidence>
<dbReference type="EMBL" id="JRQD01000005">
    <property type="protein sequence ID" value="KGM06341.1"/>
    <property type="molecule type" value="Genomic_DNA"/>
</dbReference>
<keyword evidence="4 6" id="KW-0012">Acyltransferase</keyword>
<name>A0A0A0BEH2_9GAMM</name>
<protein>
    <recommendedName>
        <fullName evidence="2 6">Malonyl CoA-acyl carrier protein transacylase</fullName>
        <ecNumber evidence="1 6">2.3.1.39</ecNumber>
    </recommendedName>
</protein>
<dbReference type="PANTHER" id="PTHR42681:SF1">
    <property type="entry name" value="MALONYL-COA-ACYL CARRIER PROTEIN TRANSACYLASE, MITOCHONDRIAL"/>
    <property type="match status" value="1"/>
</dbReference>
<feature type="domain" description="Malonyl-CoA:ACP transacylase (MAT)" evidence="8">
    <location>
        <begin position="6"/>
        <end position="306"/>
    </location>
</feature>
<keyword evidence="3 6" id="KW-0808">Transferase</keyword>
<dbReference type="NCBIfam" id="TIGR00128">
    <property type="entry name" value="fabD"/>
    <property type="match status" value="1"/>
</dbReference>
<dbReference type="Gene3D" id="3.40.366.10">
    <property type="entry name" value="Malonyl-Coenzyme A Acyl Carrier Protein, domain 2"/>
    <property type="match status" value="1"/>
</dbReference>
<evidence type="ECO:0000256" key="6">
    <source>
        <dbReference type="PIRNR" id="PIRNR000446"/>
    </source>
</evidence>
<dbReference type="SUPFAM" id="SSF55048">
    <property type="entry name" value="Probable ACP-binding domain of malonyl-CoA ACP transacylase"/>
    <property type="match status" value="1"/>
</dbReference>
<dbReference type="InterPro" id="IPR004410">
    <property type="entry name" value="Malonyl_CoA-ACP_transAc_FabD"/>
</dbReference>
<gene>
    <name evidence="9" type="ORF">LP43_2216</name>
</gene>
<dbReference type="InterPro" id="IPR050858">
    <property type="entry name" value="Mal-CoA-ACP_Trans/PKS_FabD"/>
</dbReference>
<evidence type="ECO:0000313" key="10">
    <source>
        <dbReference type="Proteomes" id="UP000029999"/>
    </source>
</evidence>
<evidence type="ECO:0000256" key="3">
    <source>
        <dbReference type="ARBA" id="ARBA00022679"/>
    </source>
</evidence>
<dbReference type="SMART" id="SM00827">
    <property type="entry name" value="PKS_AT"/>
    <property type="match status" value="1"/>
</dbReference>
<dbReference type="AlphaFoldDB" id="A0A0A0BEH2"/>
<comment type="similarity">
    <text evidence="6">Belongs to the fabD family.</text>
</comment>
<dbReference type="SUPFAM" id="SSF52151">
    <property type="entry name" value="FabD/lysophospholipase-like"/>
    <property type="match status" value="1"/>
</dbReference>
<dbReference type="InterPro" id="IPR016036">
    <property type="entry name" value="Malonyl_transacylase_ACP-bd"/>
</dbReference>
<dbReference type="EC" id="2.3.1.39" evidence="1 6"/>
<dbReference type="GO" id="GO:0005829">
    <property type="term" value="C:cytosol"/>
    <property type="evidence" value="ECO:0007669"/>
    <property type="project" value="TreeGrafter"/>
</dbReference>
<evidence type="ECO:0000313" key="9">
    <source>
        <dbReference type="EMBL" id="KGM06341.1"/>
    </source>
</evidence>
<dbReference type="FunFam" id="3.30.70.250:FF:000001">
    <property type="entry name" value="Malonyl CoA-acyl carrier protein transacylase"/>
    <property type="match status" value="1"/>
</dbReference>
<dbReference type="PANTHER" id="PTHR42681">
    <property type="entry name" value="MALONYL-COA-ACYL CARRIER PROTEIN TRANSACYLASE, MITOCHONDRIAL"/>
    <property type="match status" value="1"/>
</dbReference>
<dbReference type="GO" id="GO:0004314">
    <property type="term" value="F:[acyl-carrier-protein] S-malonyltransferase activity"/>
    <property type="evidence" value="ECO:0007669"/>
    <property type="project" value="UniProtKB-EC"/>
</dbReference>
<dbReference type="InterPro" id="IPR014043">
    <property type="entry name" value="Acyl_transferase_dom"/>
</dbReference>
<evidence type="ECO:0000256" key="4">
    <source>
        <dbReference type="ARBA" id="ARBA00023315"/>
    </source>
</evidence>
<feature type="active site" evidence="7">
    <location>
        <position position="200"/>
    </location>
</feature>
<dbReference type="InterPro" id="IPR016035">
    <property type="entry name" value="Acyl_Trfase/lysoPLipase"/>
</dbReference>
<dbReference type="Pfam" id="PF00698">
    <property type="entry name" value="Acyl_transf_1"/>
    <property type="match status" value="1"/>
</dbReference>
<accession>A0A0A0BEH2</accession>
<sequence>MKSAFVFPGQGSQSVGMLADLAAEYALVKETFAEASDALDYDLWQLVSEGPEDQLNQTDKTQPAMLTAGIAVWRVWQSVATTKPDYFAGHSLGEYTALVAANALDFADAVKLVEMRGRYMQEAVPAGEGAMAAILGLEDQVVRELCADAAANGVVEAVNYNSPGQVVIAGSANAVKHAIEIATEKGAKRALLLPVSVPSHCALMKPAAQQLTDALNNIRVQLPTTPVIHNASVTVATDAAQIKQLLAEQLFSPVRWVETIQWFAAQDVSNIVECGPGKVLAGLNKRIDKSLNAMPLFDSATLQKTQQALGEGS</sequence>
<reference evidence="9 10" key="1">
    <citation type="submission" date="2014-09" db="EMBL/GenBank/DDBJ databases">
        <authorList>
            <person name="Grob C."/>
            <person name="Taubert M."/>
            <person name="Howat A.M."/>
            <person name="Burns O.J."/>
            <person name="Dixon J.L."/>
            <person name="Chen Y."/>
            <person name="Murrell J.C."/>
        </authorList>
    </citation>
    <scope>NUCLEOTIDE SEQUENCE [LARGE SCALE GENOMIC DNA]</scope>
    <source>
        <strain evidence="9">L4</strain>
    </source>
</reference>
<dbReference type="InterPro" id="IPR024925">
    <property type="entry name" value="Malonyl_CoA-ACP_transAc"/>
</dbReference>
<evidence type="ECO:0000256" key="1">
    <source>
        <dbReference type="ARBA" id="ARBA00013258"/>
    </source>
</evidence>
<comment type="caution">
    <text evidence="9">The sequence shown here is derived from an EMBL/GenBank/DDBJ whole genome shotgun (WGS) entry which is preliminary data.</text>
</comment>
<feature type="active site" evidence="7">
    <location>
        <position position="91"/>
    </location>
</feature>
<dbReference type="PIRSF" id="PIRSF000446">
    <property type="entry name" value="Mct"/>
    <property type="match status" value="1"/>
</dbReference>
<dbReference type="RefSeq" id="WP_036315176.1">
    <property type="nucleotide sequence ID" value="NZ_JRQD01000005.1"/>
</dbReference>